<sequence length="130" mass="13946">MIAEAARLIKPSGIIAFTDWMEGPAGLTEAEAVRLLTFMKFPNVLTLGEYQSLLEQNGCVVEVAADTGRFATSMPLYVDMIDKQLTYDALKIIGFDTALAATVVSETKFLQSLAQAGKVIQGMIVGKAKG</sequence>
<accession>A0A645CV44</accession>
<organism evidence="1">
    <name type="scientific">bioreactor metagenome</name>
    <dbReference type="NCBI Taxonomy" id="1076179"/>
    <lineage>
        <taxon>unclassified sequences</taxon>
        <taxon>metagenomes</taxon>
        <taxon>ecological metagenomes</taxon>
    </lineage>
</organism>
<proteinExistence type="predicted"/>
<dbReference type="Gene3D" id="3.40.50.150">
    <property type="entry name" value="Vaccinia Virus protein VP39"/>
    <property type="match status" value="1"/>
</dbReference>
<dbReference type="EMBL" id="VSSQ01030159">
    <property type="protein sequence ID" value="MPM80582.1"/>
    <property type="molecule type" value="Genomic_DNA"/>
</dbReference>
<protein>
    <recommendedName>
        <fullName evidence="2">Methyltransferase type 11 domain-containing protein</fullName>
    </recommendedName>
</protein>
<dbReference type="SUPFAM" id="SSF53335">
    <property type="entry name" value="S-adenosyl-L-methionine-dependent methyltransferases"/>
    <property type="match status" value="1"/>
</dbReference>
<reference evidence="1" key="1">
    <citation type="submission" date="2019-08" db="EMBL/GenBank/DDBJ databases">
        <authorList>
            <person name="Kucharzyk K."/>
            <person name="Murdoch R.W."/>
            <person name="Higgins S."/>
            <person name="Loffler F."/>
        </authorList>
    </citation>
    <scope>NUCLEOTIDE SEQUENCE</scope>
</reference>
<evidence type="ECO:0000313" key="1">
    <source>
        <dbReference type="EMBL" id="MPM80582.1"/>
    </source>
</evidence>
<dbReference type="InterPro" id="IPR029063">
    <property type="entry name" value="SAM-dependent_MTases_sf"/>
</dbReference>
<gene>
    <name evidence="1" type="ORF">SDC9_127631</name>
</gene>
<dbReference type="AlphaFoldDB" id="A0A645CV44"/>
<name>A0A645CV44_9ZZZZ</name>
<comment type="caution">
    <text evidence="1">The sequence shown here is derived from an EMBL/GenBank/DDBJ whole genome shotgun (WGS) entry which is preliminary data.</text>
</comment>
<evidence type="ECO:0008006" key="2">
    <source>
        <dbReference type="Google" id="ProtNLM"/>
    </source>
</evidence>